<dbReference type="EMBL" id="OVTA01000022">
    <property type="protein sequence ID" value="SPR98597.1"/>
    <property type="molecule type" value="Genomic_DNA"/>
</dbReference>
<proteinExistence type="predicted"/>
<accession>A0A375J0C3</accession>
<reference evidence="1 2" key="1">
    <citation type="submission" date="2018-01" db="EMBL/GenBank/DDBJ databases">
        <authorList>
            <person name="Gaut B.S."/>
            <person name="Morton B.R."/>
            <person name="Clegg M.T."/>
            <person name="Duvall M.R."/>
        </authorList>
    </citation>
    <scope>NUCLEOTIDE SEQUENCE [LARGE SCALE GENOMIC DNA]</scope>
    <source>
        <strain evidence="1">Cupriavidus taiwanensis cmp 52</strain>
    </source>
</reference>
<dbReference type="AlphaFoldDB" id="A0A375J0C3"/>
<gene>
    <name evidence="1" type="ORF">CBM2634_A290012</name>
</gene>
<sequence length="25" mass="2839">MFHATSTEFRTIADFNVAKPTLEIV</sequence>
<evidence type="ECO:0000313" key="2">
    <source>
        <dbReference type="Proteomes" id="UP000256805"/>
    </source>
</evidence>
<organism evidence="1 2">
    <name type="scientific">Cupriavidus taiwanensis</name>
    <dbReference type="NCBI Taxonomy" id="164546"/>
    <lineage>
        <taxon>Bacteria</taxon>
        <taxon>Pseudomonadati</taxon>
        <taxon>Pseudomonadota</taxon>
        <taxon>Betaproteobacteria</taxon>
        <taxon>Burkholderiales</taxon>
        <taxon>Burkholderiaceae</taxon>
        <taxon>Cupriavidus</taxon>
    </lineage>
</organism>
<evidence type="ECO:0000313" key="1">
    <source>
        <dbReference type="EMBL" id="SPR98597.1"/>
    </source>
</evidence>
<protein>
    <submittedName>
        <fullName evidence="1">Uncharacterized protein</fullName>
    </submittedName>
</protein>
<dbReference type="Proteomes" id="UP000256805">
    <property type="component" value="Unassembled WGS sequence"/>
</dbReference>
<name>A0A375J0C3_9BURK</name>